<gene>
    <name evidence="1" type="ORF">D5H75_33115</name>
</gene>
<dbReference type="PANTHER" id="PTHR37816">
    <property type="entry name" value="YALI0E33011P"/>
    <property type="match status" value="1"/>
</dbReference>
<dbReference type="SUPFAM" id="SSF52540">
    <property type="entry name" value="P-loop containing nucleoside triphosphate hydrolases"/>
    <property type="match status" value="1"/>
</dbReference>
<dbReference type="Gene3D" id="3.40.50.300">
    <property type="entry name" value="P-loop containing nucleotide triphosphate hydrolases"/>
    <property type="match status" value="1"/>
</dbReference>
<name>A0A3A4AA38_9ACTN</name>
<dbReference type="Proteomes" id="UP000265768">
    <property type="component" value="Unassembled WGS sequence"/>
</dbReference>
<evidence type="ECO:0000313" key="2">
    <source>
        <dbReference type="Proteomes" id="UP000265768"/>
    </source>
</evidence>
<keyword evidence="2" id="KW-1185">Reference proteome</keyword>
<dbReference type="PANTHER" id="PTHR37816:SF3">
    <property type="entry name" value="MODULATES DNA TOPOLOGY"/>
    <property type="match status" value="1"/>
</dbReference>
<proteinExistence type="predicted"/>
<dbReference type="EMBL" id="QZEY01000019">
    <property type="protein sequence ID" value="RJL23214.1"/>
    <property type="molecule type" value="Genomic_DNA"/>
</dbReference>
<dbReference type="AlphaFoldDB" id="A0A3A4AA38"/>
<comment type="caution">
    <text evidence="1">The sequence shown here is derived from an EMBL/GenBank/DDBJ whole genome shotgun (WGS) entry which is preliminary data.</text>
</comment>
<organism evidence="1 2">
    <name type="scientific">Bailinhaonella thermotolerans</name>
    <dbReference type="NCBI Taxonomy" id="1070861"/>
    <lineage>
        <taxon>Bacteria</taxon>
        <taxon>Bacillati</taxon>
        <taxon>Actinomycetota</taxon>
        <taxon>Actinomycetes</taxon>
        <taxon>Streptosporangiales</taxon>
        <taxon>Streptosporangiaceae</taxon>
        <taxon>Bailinhaonella</taxon>
    </lineage>
</organism>
<accession>A0A3A4AA38</accession>
<protein>
    <submittedName>
        <fullName evidence="1">Topology modulation protein</fullName>
    </submittedName>
</protein>
<reference evidence="1 2" key="1">
    <citation type="submission" date="2018-09" db="EMBL/GenBank/DDBJ databases">
        <title>YIM 75507 draft genome.</title>
        <authorList>
            <person name="Tang S."/>
            <person name="Feng Y."/>
        </authorList>
    </citation>
    <scope>NUCLEOTIDE SEQUENCE [LARGE SCALE GENOMIC DNA]</scope>
    <source>
        <strain evidence="1 2">YIM 75507</strain>
    </source>
</reference>
<evidence type="ECO:0000313" key="1">
    <source>
        <dbReference type="EMBL" id="RJL23214.1"/>
    </source>
</evidence>
<dbReference type="OrthoDB" id="3199600at2"/>
<sequence length="172" mass="19460">MWRVAIIGCGGSGKTTIARRIAGALGVPITHLDTLYYDDRWRPSSPEEFAAAQETLAAADAWVMDGNYASSMPIRLRRATHVIFLDLPALTCLRGIVQRRRRYRGGQHHQAGVYERITWEFLAYVWRYRRDMAPRVRALLAEHAGHAEVHIVRSRQAAARLADRLARQAACP</sequence>
<dbReference type="RefSeq" id="WP_119930526.1">
    <property type="nucleotide sequence ID" value="NZ_QZEY01000019.1"/>
</dbReference>
<dbReference type="InterPro" id="IPR027417">
    <property type="entry name" value="P-loop_NTPase"/>
</dbReference>
<dbReference type="InterPro" id="IPR052922">
    <property type="entry name" value="Cytidylate_Kinase-2"/>
</dbReference>